<proteinExistence type="predicted"/>
<evidence type="ECO:0000259" key="1">
    <source>
        <dbReference type="Pfam" id="PF11716"/>
    </source>
</evidence>
<dbReference type="PANTHER" id="PTHR40758:SF1">
    <property type="entry name" value="CONSERVED PROTEIN"/>
    <property type="match status" value="1"/>
</dbReference>
<dbReference type="AlphaFoldDB" id="A0ABD5EU70"/>
<dbReference type="PANTHER" id="PTHR40758">
    <property type="entry name" value="CONSERVED PROTEIN"/>
    <property type="match status" value="1"/>
</dbReference>
<dbReference type="SUPFAM" id="SSF109854">
    <property type="entry name" value="DinB/YfiT-like putative metalloenzymes"/>
    <property type="match status" value="1"/>
</dbReference>
<sequence length="288" mass="30659">MYWIDHYRLCAEIRRQSGHLTTALARLHPGTPVLDCPGWTAADLAAHLHAGFTWAAGLLTGGTTDFRPPHAFLGDVADEEVDPDAPWPAYVDTLTHAHAKSPVGIRIAEGGREPLDRAAAALLDALESGGPDRPVWTCLGEQRARFWAAWGALEAGIHRLDAEAVLGAAPALDREVSEQLVGVLLALVAEPASAAFFDPQFTRLRTSGERILVRALDSGGGPGQWLLGLLPEGPALLEPGSARPHVTVEAPGELLLPLLKRRVPPTAPGIRVTGDGDVLLDYLAHVFS</sequence>
<dbReference type="Gene3D" id="1.20.120.450">
    <property type="entry name" value="dinb family like domain"/>
    <property type="match status" value="1"/>
</dbReference>
<dbReference type="GO" id="GO:0016853">
    <property type="term" value="F:isomerase activity"/>
    <property type="evidence" value="ECO:0007669"/>
    <property type="project" value="UniProtKB-KW"/>
</dbReference>
<keyword evidence="3" id="KW-1185">Reference proteome</keyword>
<comment type="caution">
    <text evidence="2">The sequence shown here is derived from an EMBL/GenBank/DDBJ whole genome shotgun (WGS) entry which is preliminary data.</text>
</comment>
<feature type="domain" description="Mycothiol-dependent maleylpyruvate isomerase metal-binding" evidence="1">
    <location>
        <begin position="11"/>
        <end position="162"/>
    </location>
</feature>
<gene>
    <name evidence="2" type="ORF">RM877_26660</name>
</gene>
<protein>
    <submittedName>
        <fullName evidence="2">Maleylpyruvate isomerase N-terminal domain-containing protein</fullName>
    </submittedName>
</protein>
<dbReference type="InterPro" id="IPR024344">
    <property type="entry name" value="MDMPI_metal-binding"/>
</dbReference>
<dbReference type="RefSeq" id="WP_093832975.1">
    <property type="nucleotide sequence ID" value="NZ_JAVRES010000016.1"/>
</dbReference>
<evidence type="ECO:0000313" key="2">
    <source>
        <dbReference type="EMBL" id="MDT0438271.1"/>
    </source>
</evidence>
<organism evidence="2 3">
    <name type="scientific">Streptomyces doudnae</name>
    <dbReference type="NCBI Taxonomy" id="3075536"/>
    <lineage>
        <taxon>Bacteria</taxon>
        <taxon>Bacillati</taxon>
        <taxon>Actinomycetota</taxon>
        <taxon>Actinomycetes</taxon>
        <taxon>Kitasatosporales</taxon>
        <taxon>Streptomycetaceae</taxon>
        <taxon>Streptomyces</taxon>
    </lineage>
</organism>
<dbReference type="InterPro" id="IPR034660">
    <property type="entry name" value="DinB/YfiT-like"/>
</dbReference>
<reference evidence="3" key="1">
    <citation type="submission" date="2023-07" db="EMBL/GenBank/DDBJ databases">
        <title>30 novel species of actinomycetes from the DSMZ collection.</title>
        <authorList>
            <person name="Nouioui I."/>
        </authorList>
    </citation>
    <scope>NUCLEOTIDE SEQUENCE [LARGE SCALE GENOMIC DNA]</scope>
    <source>
        <strain evidence="3">DSM 41981</strain>
    </source>
</reference>
<name>A0ABD5EU70_9ACTN</name>
<evidence type="ECO:0000313" key="3">
    <source>
        <dbReference type="Proteomes" id="UP001183535"/>
    </source>
</evidence>
<dbReference type="Proteomes" id="UP001183535">
    <property type="component" value="Unassembled WGS sequence"/>
</dbReference>
<keyword evidence="2" id="KW-0413">Isomerase</keyword>
<accession>A0ABD5EU70</accession>
<dbReference type="Pfam" id="PF11716">
    <property type="entry name" value="MDMPI_N"/>
    <property type="match status" value="1"/>
</dbReference>
<dbReference type="EMBL" id="JAVRES010000016">
    <property type="protein sequence ID" value="MDT0438271.1"/>
    <property type="molecule type" value="Genomic_DNA"/>
</dbReference>